<evidence type="ECO:0000256" key="1">
    <source>
        <dbReference type="SAM" id="MobiDB-lite"/>
    </source>
</evidence>
<dbReference type="AlphaFoldDB" id="A0A9Q4KPH6"/>
<feature type="region of interest" description="Disordered" evidence="1">
    <location>
        <begin position="1"/>
        <end position="42"/>
    </location>
</feature>
<evidence type="ECO:0000313" key="2">
    <source>
        <dbReference type="EMBL" id="MDE4908178.1"/>
    </source>
</evidence>
<feature type="compositionally biased region" description="Basic and acidic residues" evidence="1">
    <location>
        <begin position="97"/>
        <end position="112"/>
    </location>
</feature>
<organism evidence="2 3">
    <name type="scientific">Methanogenium marinum</name>
    <dbReference type="NCBI Taxonomy" id="348610"/>
    <lineage>
        <taxon>Archaea</taxon>
        <taxon>Methanobacteriati</taxon>
        <taxon>Methanobacteriota</taxon>
        <taxon>Stenosarchaea group</taxon>
        <taxon>Methanomicrobia</taxon>
        <taxon>Methanomicrobiales</taxon>
        <taxon>Methanomicrobiaceae</taxon>
        <taxon>Methanogenium</taxon>
    </lineage>
</organism>
<proteinExistence type="predicted"/>
<dbReference type="Proteomes" id="UP001143747">
    <property type="component" value="Unassembled WGS sequence"/>
</dbReference>
<evidence type="ECO:0000313" key="3">
    <source>
        <dbReference type="Proteomes" id="UP001143747"/>
    </source>
</evidence>
<sequence length="112" mass="11999">MKTEPNTEKGSPTTIPRTTSGMYGTADEQSTAGDIKSPQNKRTVIIPGTVPLDRLPQAISKEIHTYGGLISGIIVQRIDQDGYAISLINRIPKVRSPKTDADSSPRGDGHAD</sequence>
<protein>
    <submittedName>
        <fullName evidence="2">Uncharacterized protein</fullName>
    </submittedName>
</protein>
<gene>
    <name evidence="2" type="ORF">L0665_06090</name>
</gene>
<dbReference type="EMBL" id="JAKELO010000002">
    <property type="protein sequence ID" value="MDE4908178.1"/>
    <property type="molecule type" value="Genomic_DNA"/>
</dbReference>
<accession>A0A9Q4KPH6</accession>
<dbReference type="RefSeq" id="WP_274924813.1">
    <property type="nucleotide sequence ID" value="NZ_JAKELO010000002.1"/>
</dbReference>
<comment type="caution">
    <text evidence="2">The sequence shown here is derived from an EMBL/GenBank/DDBJ whole genome shotgun (WGS) entry which is preliminary data.</text>
</comment>
<keyword evidence="3" id="KW-1185">Reference proteome</keyword>
<feature type="region of interest" description="Disordered" evidence="1">
    <location>
        <begin position="93"/>
        <end position="112"/>
    </location>
</feature>
<reference evidence="2" key="1">
    <citation type="submission" date="2022-01" db="EMBL/GenBank/DDBJ databases">
        <title>Draft genome of Methanogenium marinum DSM 15558.</title>
        <authorList>
            <person name="Chen S.-C."/>
            <person name="You Y.-T."/>
        </authorList>
    </citation>
    <scope>NUCLEOTIDE SEQUENCE</scope>
    <source>
        <strain evidence="2">DSM 15558</strain>
    </source>
</reference>
<name>A0A9Q4KPH6_9EURY</name>
<feature type="compositionally biased region" description="Polar residues" evidence="1">
    <location>
        <begin position="8"/>
        <end position="42"/>
    </location>
</feature>